<dbReference type="Proteomes" id="UP001305414">
    <property type="component" value="Unassembled WGS sequence"/>
</dbReference>
<protein>
    <recommendedName>
        <fullName evidence="1">DUF7582 domain-containing protein</fullName>
    </recommendedName>
</protein>
<dbReference type="Pfam" id="PF24483">
    <property type="entry name" value="DUF7582"/>
    <property type="match status" value="1"/>
</dbReference>
<evidence type="ECO:0000259" key="1">
    <source>
        <dbReference type="Pfam" id="PF24483"/>
    </source>
</evidence>
<accession>A0AAN7YZ72</accession>
<keyword evidence="3" id="KW-1185">Reference proteome</keyword>
<gene>
    <name evidence="2" type="ORF">RRF57_000003</name>
</gene>
<proteinExistence type="predicted"/>
<sequence length="241" mass="27587">MGLSWSSLKQQHSAETLLELVPKRTPGHETPIPQFTRDTLLSAFSHVAGYIAKRGGDLTIVAIGGAVNTIHLQSRAVTHDVDFYNIHLTPEDYELLIGGAKDAVKKENKLEEDWFNNRTILFMPLEQRPLLTDEALKRHEIIFKEPGLTVLAPPWNYAFCCKVDRLAGSGVQKAREYDLDDAVQYLNQYLQQHELSRISTTTIETWFSQYLLKWNENVPEVLGRVNQTFRTKWHRTGDVIN</sequence>
<organism evidence="2 3">
    <name type="scientific">Xylaria bambusicola</name>
    <dbReference type="NCBI Taxonomy" id="326684"/>
    <lineage>
        <taxon>Eukaryota</taxon>
        <taxon>Fungi</taxon>
        <taxon>Dikarya</taxon>
        <taxon>Ascomycota</taxon>
        <taxon>Pezizomycotina</taxon>
        <taxon>Sordariomycetes</taxon>
        <taxon>Xylariomycetidae</taxon>
        <taxon>Xylariales</taxon>
        <taxon>Xylariaceae</taxon>
        <taxon>Xylaria</taxon>
    </lineage>
</organism>
<name>A0AAN7YZ72_9PEZI</name>
<reference evidence="2 3" key="1">
    <citation type="submission" date="2023-10" db="EMBL/GenBank/DDBJ databases">
        <title>Draft genome sequence of Xylaria bambusicola isolate GMP-LS, the root and basal stem rot pathogen of sugarcane in Indonesia.</title>
        <authorList>
            <person name="Selvaraj P."/>
            <person name="Muralishankar V."/>
            <person name="Muruganantham S."/>
            <person name="Sp S."/>
            <person name="Haryani S."/>
            <person name="Lau K.J.X."/>
            <person name="Naqvi N.I."/>
        </authorList>
    </citation>
    <scope>NUCLEOTIDE SEQUENCE [LARGE SCALE GENOMIC DNA]</scope>
    <source>
        <strain evidence="2">GMP-LS</strain>
    </source>
</reference>
<comment type="caution">
    <text evidence="2">The sequence shown here is derived from an EMBL/GenBank/DDBJ whole genome shotgun (WGS) entry which is preliminary data.</text>
</comment>
<dbReference type="AlphaFoldDB" id="A0AAN7YZ72"/>
<evidence type="ECO:0000313" key="2">
    <source>
        <dbReference type="EMBL" id="KAK5624287.1"/>
    </source>
</evidence>
<dbReference type="EMBL" id="JAWHQM010000001">
    <property type="protein sequence ID" value="KAK5624287.1"/>
    <property type="molecule type" value="Genomic_DNA"/>
</dbReference>
<evidence type="ECO:0000313" key="3">
    <source>
        <dbReference type="Proteomes" id="UP001305414"/>
    </source>
</evidence>
<dbReference type="InterPro" id="IPR056004">
    <property type="entry name" value="DUF7582"/>
</dbReference>
<feature type="domain" description="DUF7582" evidence="1">
    <location>
        <begin position="41"/>
        <end position="234"/>
    </location>
</feature>